<dbReference type="SUPFAM" id="SSF51735">
    <property type="entry name" value="NAD(P)-binding Rossmann-fold domains"/>
    <property type="match status" value="1"/>
</dbReference>
<organism evidence="4 5">
    <name type="scientific">Capsulimonas corticalis</name>
    <dbReference type="NCBI Taxonomy" id="2219043"/>
    <lineage>
        <taxon>Bacteria</taxon>
        <taxon>Bacillati</taxon>
        <taxon>Armatimonadota</taxon>
        <taxon>Armatimonadia</taxon>
        <taxon>Capsulimonadales</taxon>
        <taxon>Capsulimonadaceae</taxon>
        <taxon>Capsulimonas</taxon>
    </lineage>
</organism>
<dbReference type="Proteomes" id="UP000287394">
    <property type="component" value="Chromosome"/>
</dbReference>
<dbReference type="GO" id="GO:0000166">
    <property type="term" value="F:nucleotide binding"/>
    <property type="evidence" value="ECO:0007669"/>
    <property type="project" value="InterPro"/>
</dbReference>
<dbReference type="EMBL" id="AP025739">
    <property type="protein sequence ID" value="BDI30895.1"/>
    <property type="molecule type" value="Genomic_DNA"/>
</dbReference>
<dbReference type="InterPro" id="IPR036291">
    <property type="entry name" value="NAD(P)-bd_dom_sf"/>
</dbReference>
<dbReference type="OrthoDB" id="9781031at2"/>
<dbReference type="InterPro" id="IPR055170">
    <property type="entry name" value="GFO_IDH_MocA-like_dom"/>
</dbReference>
<protein>
    <submittedName>
        <fullName evidence="4">Oxidoreductase</fullName>
    </submittedName>
</protein>
<evidence type="ECO:0000256" key="1">
    <source>
        <dbReference type="ARBA" id="ARBA00023002"/>
    </source>
</evidence>
<dbReference type="InterPro" id="IPR050463">
    <property type="entry name" value="Gfo/Idh/MocA_oxidrdct_glycsds"/>
</dbReference>
<dbReference type="KEGG" id="ccot:CCAX7_29460"/>
<dbReference type="Gene3D" id="3.40.50.720">
    <property type="entry name" value="NAD(P)-binding Rossmann-like Domain"/>
    <property type="match status" value="1"/>
</dbReference>
<name>A0A402CT14_9BACT</name>
<dbReference type="GO" id="GO:0016491">
    <property type="term" value="F:oxidoreductase activity"/>
    <property type="evidence" value="ECO:0007669"/>
    <property type="project" value="UniProtKB-KW"/>
</dbReference>
<keyword evidence="1" id="KW-0560">Oxidoreductase</keyword>
<dbReference type="Pfam" id="PF22725">
    <property type="entry name" value="GFO_IDH_MocA_C3"/>
    <property type="match status" value="1"/>
</dbReference>
<evidence type="ECO:0000259" key="3">
    <source>
        <dbReference type="Pfam" id="PF22725"/>
    </source>
</evidence>
<feature type="domain" description="Gfo/Idh/MocA-like oxidoreductase N-terminal" evidence="2">
    <location>
        <begin position="6"/>
        <end position="130"/>
    </location>
</feature>
<dbReference type="InterPro" id="IPR000683">
    <property type="entry name" value="Gfo/Idh/MocA-like_OxRdtase_N"/>
</dbReference>
<dbReference type="Gene3D" id="3.30.360.10">
    <property type="entry name" value="Dihydrodipicolinate Reductase, domain 2"/>
    <property type="match status" value="1"/>
</dbReference>
<dbReference type="SUPFAM" id="SSF55347">
    <property type="entry name" value="Glyceraldehyde-3-phosphate dehydrogenase-like, C-terminal domain"/>
    <property type="match status" value="1"/>
</dbReference>
<dbReference type="RefSeq" id="WP_119320523.1">
    <property type="nucleotide sequence ID" value="NZ_AP025739.1"/>
</dbReference>
<gene>
    <name evidence="4" type="ORF">CCAX7_29460</name>
</gene>
<dbReference type="Pfam" id="PF01408">
    <property type="entry name" value="GFO_IDH_MocA"/>
    <property type="match status" value="1"/>
</dbReference>
<keyword evidence="5" id="KW-1185">Reference proteome</keyword>
<dbReference type="PANTHER" id="PTHR43818">
    <property type="entry name" value="BCDNA.GH03377"/>
    <property type="match status" value="1"/>
</dbReference>
<feature type="domain" description="GFO/IDH/MocA-like oxidoreductase" evidence="3">
    <location>
        <begin position="143"/>
        <end position="286"/>
    </location>
</feature>
<reference evidence="4 5" key="1">
    <citation type="journal article" date="2019" name="Int. J. Syst. Evol. Microbiol.">
        <title>Capsulimonas corticalis gen. nov., sp. nov., an aerobic capsulated bacterium, of a novel bacterial order, Capsulimonadales ord. nov., of the class Armatimonadia of the phylum Armatimonadetes.</title>
        <authorList>
            <person name="Li J."/>
            <person name="Kudo C."/>
            <person name="Tonouchi A."/>
        </authorList>
    </citation>
    <scope>NUCLEOTIDE SEQUENCE [LARGE SCALE GENOMIC DNA]</scope>
    <source>
        <strain evidence="4 5">AX-7</strain>
    </source>
</reference>
<evidence type="ECO:0000259" key="2">
    <source>
        <dbReference type="Pfam" id="PF01408"/>
    </source>
</evidence>
<dbReference type="AlphaFoldDB" id="A0A402CT14"/>
<proteinExistence type="predicted"/>
<evidence type="ECO:0000313" key="4">
    <source>
        <dbReference type="EMBL" id="BDI30895.1"/>
    </source>
</evidence>
<evidence type="ECO:0000313" key="5">
    <source>
        <dbReference type="Proteomes" id="UP000287394"/>
    </source>
</evidence>
<sequence>MPQKTLNVGLIGYKFMGKAHSNAYRQVGRFFDELEVKPVLKAICGRDEAGVQRAAGLMGWEGYETDWRKLIARDDIDIIDIAVPGNLHAEIAIAAAKAGKTILCEKPLGNTAAEAKAMYDAVREAGVKHAIYFNYRKMPAITLAKQLIDEGAIGKIYHWRATYLQDWIVDPNFPLVWRLRKDLAGSGVNGDLNAHLVDTARWLVGEIDEVSSVMETFVKQRPELAATDDRMGGVASDVMGEVTVEDASLFLARFASGAVGTFEASRFALGRKNYNQFEINGSKGSVQFNMERPNELNIYTEDTHAGTFGYRTVSVTSGQDPYSGHYWPTAHNIGYEHTFINFLFDVFTALGKDEMPSPNFYDGYVNNVILETVEKAAETKKWENVPSV</sequence>
<dbReference type="PANTHER" id="PTHR43818:SF11">
    <property type="entry name" value="BCDNA.GH03377"/>
    <property type="match status" value="1"/>
</dbReference>
<accession>A0A402CT14</accession>